<dbReference type="Proteomes" id="UP000324298">
    <property type="component" value="Unassembled WGS sequence"/>
</dbReference>
<organism evidence="2 3">
    <name type="scientific">Oryzomonas rubra</name>
    <dbReference type="NCBI Taxonomy" id="2509454"/>
    <lineage>
        <taxon>Bacteria</taxon>
        <taxon>Pseudomonadati</taxon>
        <taxon>Thermodesulfobacteriota</taxon>
        <taxon>Desulfuromonadia</taxon>
        <taxon>Geobacterales</taxon>
        <taxon>Geobacteraceae</taxon>
        <taxon>Oryzomonas</taxon>
    </lineage>
</organism>
<accession>A0A5A9XPJ5</accession>
<evidence type="ECO:0000256" key="1">
    <source>
        <dbReference type="SAM" id="Phobius"/>
    </source>
</evidence>
<keyword evidence="3" id="KW-1185">Reference proteome</keyword>
<keyword evidence="1" id="KW-0472">Membrane</keyword>
<sequence>MTKKLHHKLLRRLQFRESWVIFFVVGFIMMNFPFLHIFNKPGTIFGYPFMFLYFYLGWAASIFIIYLFTLAVSNPTAAKSPENKQP</sequence>
<evidence type="ECO:0008006" key="4">
    <source>
        <dbReference type="Google" id="ProtNLM"/>
    </source>
</evidence>
<keyword evidence="1" id="KW-0812">Transmembrane</keyword>
<name>A0A5A9XPJ5_9BACT</name>
<proteinExistence type="predicted"/>
<comment type="caution">
    <text evidence="2">The sequence shown here is derived from an EMBL/GenBank/DDBJ whole genome shotgun (WGS) entry which is preliminary data.</text>
</comment>
<feature type="transmembrane region" description="Helical" evidence="1">
    <location>
        <begin position="20"/>
        <end position="38"/>
    </location>
</feature>
<dbReference type="EMBL" id="SRSD01000001">
    <property type="protein sequence ID" value="KAA0895087.1"/>
    <property type="molecule type" value="Genomic_DNA"/>
</dbReference>
<feature type="transmembrane region" description="Helical" evidence="1">
    <location>
        <begin position="50"/>
        <end position="72"/>
    </location>
</feature>
<reference evidence="2 3" key="1">
    <citation type="submission" date="2019-04" db="EMBL/GenBank/DDBJ databases">
        <title>Geobacter ruber sp. nov., ferric-reducing bacteria isolated from paddy soil.</title>
        <authorList>
            <person name="Xu Z."/>
            <person name="Masuda Y."/>
            <person name="Itoh H."/>
            <person name="Senoo K."/>
        </authorList>
    </citation>
    <scope>NUCLEOTIDE SEQUENCE [LARGE SCALE GENOMIC DNA]</scope>
    <source>
        <strain evidence="2 3">Red88</strain>
    </source>
</reference>
<keyword evidence="1" id="KW-1133">Transmembrane helix</keyword>
<dbReference type="OrthoDB" id="5402297at2"/>
<evidence type="ECO:0000313" key="2">
    <source>
        <dbReference type="EMBL" id="KAA0895087.1"/>
    </source>
</evidence>
<protein>
    <recommendedName>
        <fullName evidence="4">DUF3311 domain-containing protein</fullName>
    </recommendedName>
</protein>
<dbReference type="AlphaFoldDB" id="A0A5A9XPJ5"/>
<dbReference type="RefSeq" id="WP_149305671.1">
    <property type="nucleotide sequence ID" value="NZ_SRSD01000001.1"/>
</dbReference>
<evidence type="ECO:0000313" key="3">
    <source>
        <dbReference type="Proteomes" id="UP000324298"/>
    </source>
</evidence>
<gene>
    <name evidence="2" type="ORF">ET418_00785</name>
</gene>